<dbReference type="Proteomes" id="UP000004291">
    <property type="component" value="Chromosome"/>
</dbReference>
<keyword evidence="2" id="KW-1185">Reference proteome</keyword>
<reference evidence="1 2" key="1">
    <citation type="submission" date="2007-10" db="EMBL/GenBank/DDBJ databases">
        <authorList>
            <person name="Wagner-Dobler I."/>
            <person name="Ferriera S."/>
            <person name="Johnson J."/>
            <person name="Kravitz S."/>
            <person name="Beeson K."/>
            <person name="Sutton G."/>
            <person name="Rogers Y.-H."/>
            <person name="Friedman R."/>
            <person name="Frazier M."/>
            <person name="Venter J.C."/>
        </authorList>
    </citation>
    <scope>NUCLEOTIDE SEQUENCE [LARGE SCALE GENOMIC DNA]</scope>
    <source>
        <strain evidence="1 2">DFL-43</strain>
    </source>
</reference>
<organism evidence="1 2">
    <name type="scientific">Hoeflea phototrophica (strain DSM 17068 / NCIMB 14078 / DFL-43)</name>
    <dbReference type="NCBI Taxonomy" id="411684"/>
    <lineage>
        <taxon>Bacteria</taxon>
        <taxon>Pseudomonadati</taxon>
        <taxon>Pseudomonadota</taxon>
        <taxon>Alphaproteobacteria</taxon>
        <taxon>Hyphomicrobiales</taxon>
        <taxon>Rhizobiaceae</taxon>
        <taxon>Hoeflea</taxon>
    </lineage>
</organism>
<dbReference type="PROSITE" id="PS51257">
    <property type="entry name" value="PROKAR_LIPOPROTEIN"/>
    <property type="match status" value="1"/>
</dbReference>
<dbReference type="EMBL" id="ABIA03000004">
    <property type="protein sequence ID" value="EDQ34224.1"/>
    <property type="molecule type" value="Genomic_DNA"/>
</dbReference>
<reference evidence="1 2" key="2">
    <citation type="submission" date="2012-06" db="EMBL/GenBank/DDBJ databases">
        <authorList>
            <person name="Fiebig A."/>
        </authorList>
    </citation>
    <scope>NUCLEOTIDE SEQUENCE [LARGE SCALE GENOMIC DNA]</scope>
    <source>
        <strain evidence="1 2">DFL-43</strain>
    </source>
</reference>
<accession>A9D2K3</accession>
<sequence length="73" mass="7784">MQTRDFIIVGSGSGGCVPIGIIDAEIRPGRQRVTDAELIADVRARSGTVLYPTGTCHMRADRADMILSDHAGD</sequence>
<gene>
    <name evidence="1" type="ORF">HPDFL43_14542</name>
</gene>
<proteinExistence type="predicted"/>
<evidence type="ECO:0000313" key="1">
    <source>
        <dbReference type="EMBL" id="EDQ34224.1"/>
    </source>
</evidence>
<protein>
    <submittedName>
        <fullName evidence="1">Uncharacterized protein</fullName>
    </submittedName>
</protein>
<dbReference type="STRING" id="411684.HPDFL43_14542"/>
<dbReference type="RefSeq" id="WP_007198670.1">
    <property type="nucleotide sequence ID" value="NZ_CM002917.1"/>
</dbReference>
<name>A9D2K3_HOEPD</name>
<dbReference type="AlphaFoldDB" id="A9D2K3"/>
<evidence type="ECO:0000313" key="2">
    <source>
        <dbReference type="Proteomes" id="UP000004291"/>
    </source>
</evidence>
<comment type="caution">
    <text evidence="1">The sequence shown here is derived from an EMBL/GenBank/DDBJ whole genome shotgun (WGS) entry which is preliminary data.</text>
</comment>
<dbReference type="HOGENOM" id="CLU_2699685_0_0_5"/>